<gene>
    <name evidence="1" type="ORF">SISSUDRAFT_1070181</name>
</gene>
<proteinExistence type="predicted"/>
<evidence type="ECO:0000313" key="1">
    <source>
        <dbReference type="EMBL" id="KZT40587.1"/>
    </source>
</evidence>
<dbReference type="Proteomes" id="UP000076798">
    <property type="component" value="Unassembled WGS sequence"/>
</dbReference>
<sequence>MCIAVWTLSHPSYALVLAANRDEHLDRPTVPAQFHNFGEHNEGSETEIGHILSGVDTRAGGTWFGVNRSGDVGLLTNITETPRKWTSSRGHLVSRFLLHSHAKDGSEDPLHDFIDVATSNEERYAGFNLVLFSPTKSDNPEDRISYKATLLTNHGGGGDIVSKSLDGLTANSLPSQTLDKRGTINLGCVSNGAENLSEWPKVKKARQSLQEILDEPHLSEEDLTERLFQLLQWEPPVKPEKPRDTILVAPIHIPRIGSNGLYATRLSSIILITHSGDVLFIERDIFIPGNAVDVSSVPKAPSSSQRVFRFRIQ</sequence>
<dbReference type="GO" id="GO:0009306">
    <property type="term" value="P:protein secretion"/>
    <property type="evidence" value="ECO:0007669"/>
    <property type="project" value="TreeGrafter"/>
</dbReference>
<accession>A0A166FFI7</accession>
<dbReference type="PANTHER" id="PTHR17985">
    <property type="entry name" value="SER/THR-RICH PROTEIN T10 IN DGCR REGION"/>
    <property type="match status" value="1"/>
</dbReference>
<dbReference type="GO" id="GO:0007030">
    <property type="term" value="P:Golgi organization"/>
    <property type="evidence" value="ECO:0007669"/>
    <property type="project" value="TreeGrafter"/>
</dbReference>
<dbReference type="AlphaFoldDB" id="A0A166FFI7"/>
<dbReference type="PANTHER" id="PTHR17985:SF8">
    <property type="entry name" value="TRANSPORT AND GOLGI ORGANIZATION PROTEIN 2 HOMOLOG"/>
    <property type="match status" value="1"/>
</dbReference>
<dbReference type="EMBL" id="KV428031">
    <property type="protein sequence ID" value="KZT40587.1"/>
    <property type="molecule type" value="Genomic_DNA"/>
</dbReference>
<dbReference type="GO" id="GO:0005794">
    <property type="term" value="C:Golgi apparatus"/>
    <property type="evidence" value="ECO:0007669"/>
    <property type="project" value="TreeGrafter"/>
</dbReference>
<keyword evidence="2" id="KW-1185">Reference proteome</keyword>
<dbReference type="Pfam" id="PF05742">
    <property type="entry name" value="TANGO2"/>
    <property type="match status" value="1"/>
</dbReference>
<name>A0A166FFI7_9AGAM</name>
<reference evidence="1 2" key="1">
    <citation type="journal article" date="2016" name="Mol. Biol. Evol.">
        <title>Comparative Genomics of Early-Diverging Mushroom-Forming Fungi Provides Insights into the Origins of Lignocellulose Decay Capabilities.</title>
        <authorList>
            <person name="Nagy L.G."/>
            <person name="Riley R."/>
            <person name="Tritt A."/>
            <person name="Adam C."/>
            <person name="Daum C."/>
            <person name="Floudas D."/>
            <person name="Sun H."/>
            <person name="Yadav J.S."/>
            <person name="Pangilinan J."/>
            <person name="Larsson K.H."/>
            <person name="Matsuura K."/>
            <person name="Barry K."/>
            <person name="Labutti K."/>
            <person name="Kuo R."/>
            <person name="Ohm R.A."/>
            <person name="Bhattacharya S.S."/>
            <person name="Shirouzu T."/>
            <person name="Yoshinaga Y."/>
            <person name="Martin F.M."/>
            <person name="Grigoriev I.V."/>
            <person name="Hibbett D.S."/>
        </authorList>
    </citation>
    <scope>NUCLEOTIDE SEQUENCE [LARGE SCALE GENOMIC DNA]</scope>
    <source>
        <strain evidence="1 2">HHB10207 ss-3</strain>
    </source>
</reference>
<organism evidence="1 2">
    <name type="scientific">Sistotremastrum suecicum HHB10207 ss-3</name>
    <dbReference type="NCBI Taxonomy" id="1314776"/>
    <lineage>
        <taxon>Eukaryota</taxon>
        <taxon>Fungi</taxon>
        <taxon>Dikarya</taxon>
        <taxon>Basidiomycota</taxon>
        <taxon>Agaricomycotina</taxon>
        <taxon>Agaricomycetes</taxon>
        <taxon>Sistotremastrales</taxon>
        <taxon>Sistotremastraceae</taxon>
        <taxon>Sistotremastrum</taxon>
    </lineage>
</organism>
<dbReference type="InterPro" id="IPR008551">
    <property type="entry name" value="TANGO2"/>
</dbReference>
<evidence type="ECO:0000313" key="2">
    <source>
        <dbReference type="Proteomes" id="UP000076798"/>
    </source>
</evidence>
<protein>
    <submittedName>
        <fullName evidence="1">DUF833-domain-containing protein</fullName>
    </submittedName>
</protein>
<dbReference type="OrthoDB" id="191601at2759"/>